<accession>B9LA11</accession>
<proteinExistence type="predicted"/>
<dbReference type="HOGENOM" id="CLU_083583_0_0_7"/>
<dbReference type="EMBL" id="CP001279">
    <property type="protein sequence ID" value="ACM92995.1"/>
    <property type="molecule type" value="Genomic_DNA"/>
</dbReference>
<dbReference type="KEGG" id="nam:NAMH_1070"/>
<keyword evidence="3" id="KW-1185">Reference proteome</keyword>
<dbReference type="InterPro" id="IPR029057">
    <property type="entry name" value="PRTase-like"/>
</dbReference>
<feature type="domain" description="Phosphoribosyltransferase" evidence="1">
    <location>
        <begin position="9"/>
        <end position="163"/>
    </location>
</feature>
<organism evidence="2 3">
    <name type="scientific">Nautilia profundicola (strain ATCC BAA-1463 / DSM 18972 / AmH)</name>
    <dbReference type="NCBI Taxonomy" id="598659"/>
    <lineage>
        <taxon>Bacteria</taxon>
        <taxon>Pseudomonadati</taxon>
        <taxon>Campylobacterota</taxon>
        <taxon>Epsilonproteobacteria</taxon>
        <taxon>Nautiliales</taxon>
        <taxon>Nautiliaceae</taxon>
        <taxon>Nautilia</taxon>
    </lineage>
</organism>
<evidence type="ECO:0000259" key="1">
    <source>
        <dbReference type="Pfam" id="PF00156"/>
    </source>
</evidence>
<dbReference type="STRING" id="598659.NAMH_1070"/>
<sequence>MYENRRSAGKMLAEKLKKLKEEGKIVDPVVVALPRGGVPIGVEIAKALNAPLDLLFVKKIPAPGNEELAIGSVSENGIVFLNQELIDKFGVDESYLQEKGIEKIQEMARLRDKYKHDPVPLEGRDVILVDDGIATGASMYLAAQSIARDLPRSIIIAVPVAPKDENILNMLRSVSHHLEILETPEMFMSVGRWYDDFHQLSDEEVKELLKELKVKN</sequence>
<dbReference type="eggNOG" id="COG1926">
    <property type="taxonomic scope" value="Bacteria"/>
</dbReference>
<gene>
    <name evidence="2" type="ordered locus">NAMH_1070</name>
</gene>
<name>B9LA11_NAUPA</name>
<keyword evidence="2" id="KW-0808">Transferase</keyword>
<protein>
    <submittedName>
        <fullName evidence="2">Phosphoribosyltransferase</fullName>
    </submittedName>
</protein>
<dbReference type="SUPFAM" id="SSF53271">
    <property type="entry name" value="PRTase-like"/>
    <property type="match status" value="1"/>
</dbReference>
<dbReference type="AlphaFoldDB" id="B9LA11"/>
<evidence type="ECO:0000313" key="2">
    <source>
        <dbReference type="EMBL" id="ACM92995.1"/>
    </source>
</evidence>
<dbReference type="Pfam" id="PF00156">
    <property type="entry name" value="Pribosyltran"/>
    <property type="match status" value="1"/>
</dbReference>
<dbReference type="CDD" id="cd06223">
    <property type="entry name" value="PRTases_typeI"/>
    <property type="match status" value="1"/>
</dbReference>
<keyword evidence="2" id="KW-0328">Glycosyltransferase</keyword>
<dbReference type="InterPro" id="IPR000836">
    <property type="entry name" value="PRTase_dom"/>
</dbReference>
<dbReference type="Gene3D" id="3.30.1310.20">
    <property type="entry name" value="PRTase-like"/>
    <property type="match status" value="1"/>
</dbReference>
<dbReference type="Proteomes" id="UP000000448">
    <property type="component" value="Chromosome"/>
</dbReference>
<dbReference type="Gene3D" id="3.40.50.2020">
    <property type="match status" value="1"/>
</dbReference>
<dbReference type="OrthoDB" id="5421180at2"/>
<dbReference type="GO" id="GO:0016757">
    <property type="term" value="F:glycosyltransferase activity"/>
    <property type="evidence" value="ECO:0007669"/>
    <property type="project" value="UniProtKB-KW"/>
</dbReference>
<evidence type="ECO:0000313" key="3">
    <source>
        <dbReference type="Proteomes" id="UP000000448"/>
    </source>
</evidence>
<dbReference type="RefSeq" id="WP_015902047.1">
    <property type="nucleotide sequence ID" value="NC_012115.1"/>
</dbReference>
<reference evidence="2 3" key="1">
    <citation type="journal article" date="2009" name="PLoS Genet.">
        <title>Adaptations to submarine hydrothermal environments exemplified by the genome of Nautilia profundicola.</title>
        <authorList>
            <person name="Campbell B.J."/>
            <person name="Smith J.L."/>
            <person name="Hanson T.E."/>
            <person name="Klotz M.G."/>
            <person name="Stein L.Y."/>
            <person name="Lee C.K."/>
            <person name="Wu D."/>
            <person name="Robinson J.M."/>
            <person name="Khouri H.M."/>
            <person name="Eisen J.A."/>
            <person name="Cary S.C."/>
        </authorList>
    </citation>
    <scope>NUCLEOTIDE SEQUENCE [LARGE SCALE GENOMIC DNA]</scope>
    <source>
        <strain evidence="3">ATCC BAA-1463 / DSM 18972 / AmH</strain>
    </source>
</reference>